<gene>
    <name evidence="3" type="primary">crtc3_2</name>
    <name evidence="3" type="ORF">EYF80_042309</name>
</gene>
<dbReference type="GO" id="GO:0005737">
    <property type="term" value="C:cytoplasm"/>
    <property type="evidence" value="ECO:0007669"/>
    <property type="project" value="InterPro"/>
</dbReference>
<dbReference type="Proteomes" id="UP000314294">
    <property type="component" value="Unassembled WGS sequence"/>
</dbReference>
<organism evidence="3 4">
    <name type="scientific">Liparis tanakae</name>
    <name type="common">Tanaka's snailfish</name>
    <dbReference type="NCBI Taxonomy" id="230148"/>
    <lineage>
        <taxon>Eukaryota</taxon>
        <taxon>Metazoa</taxon>
        <taxon>Chordata</taxon>
        <taxon>Craniata</taxon>
        <taxon>Vertebrata</taxon>
        <taxon>Euteleostomi</taxon>
        <taxon>Actinopterygii</taxon>
        <taxon>Neopterygii</taxon>
        <taxon>Teleostei</taxon>
        <taxon>Neoteleostei</taxon>
        <taxon>Acanthomorphata</taxon>
        <taxon>Eupercaria</taxon>
        <taxon>Perciformes</taxon>
        <taxon>Cottioidei</taxon>
        <taxon>Cottales</taxon>
        <taxon>Liparidae</taxon>
        <taxon>Liparis</taxon>
    </lineage>
</organism>
<sequence>MSVISFLSLSLKGPAAMDRGKTSWVEIIITTQQAEQEVTHSPEEPSASVQGAGALVFFIFLLFSVPHRTNSDSALHTSAMTQNPQDPFGLNQQMGRGPPQRNVEGNTTALRRSLPVFTRGYPGNARLPLAAPVVTRVFSFPAMTTEENLLGVSKPLPKQLWEAKKVQSLASRPKSCEVPGINLFYCPLVARSITARVWCGALQVSGVLVLRVWLCVGALVLTQSQFTEVDPVQIHILGAREEPEHGTDPGNLWGRVLEGDDQNQNQQEA</sequence>
<dbReference type="Pfam" id="PF12885">
    <property type="entry name" value="TORC_M"/>
    <property type="match status" value="1"/>
</dbReference>
<accession>A0A4Z2G1W2</accession>
<evidence type="ECO:0000259" key="2">
    <source>
        <dbReference type="Pfam" id="PF12885"/>
    </source>
</evidence>
<dbReference type="PANTHER" id="PTHR13589:SF4">
    <property type="entry name" value="CREB-REGULATED TRANSCRIPTION COACTIVATOR 3"/>
    <property type="match status" value="1"/>
</dbReference>
<feature type="region of interest" description="Disordered" evidence="1">
    <location>
        <begin position="77"/>
        <end position="103"/>
    </location>
</feature>
<dbReference type="PANTHER" id="PTHR13589">
    <property type="entry name" value="CREB-REGULATED TRANSCRIPTION COACTIVATOR"/>
    <property type="match status" value="1"/>
</dbReference>
<dbReference type="AlphaFoldDB" id="A0A4Z2G1W2"/>
<evidence type="ECO:0000313" key="3">
    <source>
        <dbReference type="EMBL" id="TNN47487.1"/>
    </source>
</evidence>
<comment type="caution">
    <text evidence="3">The sequence shown here is derived from an EMBL/GenBank/DDBJ whole genome shotgun (WGS) entry which is preliminary data.</text>
</comment>
<feature type="compositionally biased region" description="Polar residues" evidence="1">
    <location>
        <begin position="77"/>
        <end position="94"/>
    </location>
</feature>
<dbReference type="GO" id="GO:0005634">
    <property type="term" value="C:nucleus"/>
    <property type="evidence" value="ECO:0007669"/>
    <property type="project" value="InterPro"/>
</dbReference>
<dbReference type="InterPro" id="IPR024786">
    <property type="entry name" value="TORC"/>
</dbReference>
<evidence type="ECO:0000256" key="1">
    <source>
        <dbReference type="SAM" id="MobiDB-lite"/>
    </source>
</evidence>
<proteinExistence type="predicted"/>
<dbReference type="OrthoDB" id="8947034at2759"/>
<dbReference type="GO" id="GO:0045944">
    <property type="term" value="P:positive regulation of transcription by RNA polymerase II"/>
    <property type="evidence" value="ECO:0007669"/>
    <property type="project" value="TreeGrafter"/>
</dbReference>
<protein>
    <submittedName>
        <fullName evidence="3">CREB-regulated transcription coactivator 3</fullName>
    </submittedName>
</protein>
<dbReference type="GO" id="GO:0008140">
    <property type="term" value="F:cAMP response element binding protein binding"/>
    <property type="evidence" value="ECO:0007669"/>
    <property type="project" value="TreeGrafter"/>
</dbReference>
<keyword evidence="4" id="KW-1185">Reference proteome</keyword>
<dbReference type="EMBL" id="SRLO01000740">
    <property type="protein sequence ID" value="TNN47487.1"/>
    <property type="molecule type" value="Genomic_DNA"/>
</dbReference>
<name>A0A4Z2G1W2_9TELE</name>
<dbReference type="InterPro" id="IPR024784">
    <property type="entry name" value="TORC_M"/>
</dbReference>
<feature type="domain" description="Transducer of regulated CREB activity middle" evidence="2">
    <location>
        <begin position="68"/>
        <end position="187"/>
    </location>
</feature>
<evidence type="ECO:0000313" key="4">
    <source>
        <dbReference type="Proteomes" id="UP000314294"/>
    </source>
</evidence>
<feature type="region of interest" description="Disordered" evidence="1">
    <location>
        <begin position="240"/>
        <end position="269"/>
    </location>
</feature>
<reference evidence="3 4" key="1">
    <citation type="submission" date="2019-03" db="EMBL/GenBank/DDBJ databases">
        <title>First draft genome of Liparis tanakae, snailfish: a comprehensive survey of snailfish specific genes.</title>
        <authorList>
            <person name="Kim W."/>
            <person name="Song I."/>
            <person name="Jeong J.-H."/>
            <person name="Kim D."/>
            <person name="Kim S."/>
            <person name="Ryu S."/>
            <person name="Song J.Y."/>
            <person name="Lee S.K."/>
        </authorList>
    </citation>
    <scope>NUCLEOTIDE SEQUENCE [LARGE SCALE GENOMIC DNA]</scope>
    <source>
        <tissue evidence="3">Muscle</tissue>
    </source>
</reference>